<keyword evidence="2" id="KW-1185">Reference proteome</keyword>
<sequence length="55" mass="6041">MEAGPISRGKAGTTSFEFPSKLEFSKKRIASGYQIEIWTVAASDELNILFGKKTC</sequence>
<dbReference type="RefSeq" id="XP_024584813.1">
    <property type="nucleotide sequence ID" value="XM_024719522.1"/>
</dbReference>
<protein>
    <submittedName>
        <fullName evidence="1">Uncharacterized protein</fullName>
    </submittedName>
</protein>
<reference evidence="2" key="1">
    <citation type="submission" date="2014-09" db="EMBL/GenBank/DDBJ databases">
        <authorList>
            <person name="Sharma Rahul"/>
            <person name="Thines Marco"/>
        </authorList>
    </citation>
    <scope>NUCLEOTIDE SEQUENCE [LARGE SCALE GENOMIC DNA]</scope>
</reference>
<proteinExistence type="predicted"/>
<evidence type="ECO:0000313" key="2">
    <source>
        <dbReference type="Proteomes" id="UP000054928"/>
    </source>
</evidence>
<dbReference type="Proteomes" id="UP000054928">
    <property type="component" value="Unassembled WGS sequence"/>
</dbReference>
<dbReference type="EMBL" id="CCYD01002939">
    <property type="protein sequence ID" value="CEG48444.1"/>
    <property type="molecule type" value="Genomic_DNA"/>
</dbReference>
<name>A0A0P1B2H5_PLAHL</name>
<organism evidence="1 2">
    <name type="scientific">Plasmopara halstedii</name>
    <name type="common">Downy mildew of sunflower</name>
    <dbReference type="NCBI Taxonomy" id="4781"/>
    <lineage>
        <taxon>Eukaryota</taxon>
        <taxon>Sar</taxon>
        <taxon>Stramenopiles</taxon>
        <taxon>Oomycota</taxon>
        <taxon>Peronosporomycetes</taxon>
        <taxon>Peronosporales</taxon>
        <taxon>Peronosporaceae</taxon>
        <taxon>Plasmopara</taxon>
    </lineage>
</organism>
<evidence type="ECO:0000313" key="1">
    <source>
        <dbReference type="EMBL" id="CEG48444.1"/>
    </source>
</evidence>
<dbReference type="AlphaFoldDB" id="A0A0P1B2H5"/>
<dbReference type="GeneID" id="36401319"/>
<accession>A0A0P1B2H5</accession>